<feature type="non-terminal residue" evidence="2">
    <location>
        <position position="1"/>
    </location>
</feature>
<reference evidence="2 3" key="1">
    <citation type="submission" date="2021-06" db="EMBL/GenBank/DDBJ databases">
        <authorList>
            <person name="Kallberg Y."/>
            <person name="Tangrot J."/>
            <person name="Rosling A."/>
        </authorList>
    </citation>
    <scope>NUCLEOTIDE SEQUENCE [LARGE SCALE GENOMIC DNA]</scope>
    <source>
        <strain evidence="2 3">120-4 pot B 10/14</strain>
    </source>
</reference>
<feature type="region of interest" description="Disordered" evidence="1">
    <location>
        <begin position="300"/>
        <end position="319"/>
    </location>
</feature>
<dbReference type="Proteomes" id="UP000789901">
    <property type="component" value="Unassembled WGS sequence"/>
</dbReference>
<accession>A0ABN7V424</accession>
<proteinExistence type="predicted"/>
<dbReference type="EMBL" id="CAJVQB010008999">
    <property type="protein sequence ID" value="CAG8725566.1"/>
    <property type="molecule type" value="Genomic_DNA"/>
</dbReference>
<feature type="compositionally biased region" description="Basic and acidic residues" evidence="1">
    <location>
        <begin position="305"/>
        <end position="319"/>
    </location>
</feature>
<evidence type="ECO:0000313" key="3">
    <source>
        <dbReference type="Proteomes" id="UP000789901"/>
    </source>
</evidence>
<sequence length="375" mass="43503">MYRFVIGFLNIIDFGISVGVDLDILELLNLTEEELANREPFENIFQQITPRTPYFQYTSTLIHNPLFELPYFGINLSTLNLTFNFSLPISKPTAKSLVKALTMTTNEQILNYLKTNTTGTVLLRELYKNSWKDLINEKNPATYLTGVITAEIEKDSVTPNMSENLINNEIIKANKTLMNNWDRFVKNISEKGQTMELERTNIVCHQIDTGRAKPIKQRAYWVAPDEQTFLESEIRVMEQRRCHDTDDWPIEETIPVNEGWPKLVTESEAEMWNLPDPYTWETSTNKPELLLTAVPVSLPVSPNPEEEKGRELLQEEPETPKKLRACRRKITAYYYKGAIKTYNIFKDLGVHQFQRMIKTTLKIIKELPEAEYQAL</sequence>
<evidence type="ECO:0000256" key="1">
    <source>
        <dbReference type="SAM" id="MobiDB-lite"/>
    </source>
</evidence>
<evidence type="ECO:0000313" key="2">
    <source>
        <dbReference type="EMBL" id="CAG8725566.1"/>
    </source>
</evidence>
<keyword evidence="3" id="KW-1185">Reference proteome</keyword>
<organism evidence="2 3">
    <name type="scientific">Gigaspora margarita</name>
    <dbReference type="NCBI Taxonomy" id="4874"/>
    <lineage>
        <taxon>Eukaryota</taxon>
        <taxon>Fungi</taxon>
        <taxon>Fungi incertae sedis</taxon>
        <taxon>Mucoromycota</taxon>
        <taxon>Glomeromycotina</taxon>
        <taxon>Glomeromycetes</taxon>
        <taxon>Diversisporales</taxon>
        <taxon>Gigasporaceae</taxon>
        <taxon>Gigaspora</taxon>
    </lineage>
</organism>
<protein>
    <submittedName>
        <fullName evidence="2">44217_t:CDS:1</fullName>
    </submittedName>
</protein>
<comment type="caution">
    <text evidence="2">The sequence shown here is derived from an EMBL/GenBank/DDBJ whole genome shotgun (WGS) entry which is preliminary data.</text>
</comment>
<gene>
    <name evidence="2" type="ORF">GMARGA_LOCUS13900</name>
</gene>
<feature type="non-terminal residue" evidence="2">
    <location>
        <position position="375"/>
    </location>
</feature>
<name>A0ABN7V424_GIGMA</name>